<dbReference type="InterPro" id="IPR013083">
    <property type="entry name" value="Znf_RING/FYVE/PHD"/>
</dbReference>
<feature type="transmembrane region" description="Helical" evidence="5">
    <location>
        <begin position="6"/>
        <end position="23"/>
    </location>
</feature>
<keyword evidence="5" id="KW-1133">Transmembrane helix</keyword>
<evidence type="ECO:0000313" key="7">
    <source>
        <dbReference type="EMBL" id="CAL1283416.1"/>
    </source>
</evidence>
<dbReference type="SUPFAM" id="SSF57850">
    <property type="entry name" value="RING/U-box"/>
    <property type="match status" value="1"/>
</dbReference>
<protein>
    <recommendedName>
        <fullName evidence="6">RING-type domain-containing protein</fullName>
    </recommendedName>
</protein>
<evidence type="ECO:0000313" key="8">
    <source>
        <dbReference type="Proteomes" id="UP001497382"/>
    </source>
</evidence>
<gene>
    <name evidence="7" type="ORF">LARSCL_LOCUS12590</name>
</gene>
<feature type="domain" description="RING-type" evidence="6">
    <location>
        <begin position="60"/>
        <end position="99"/>
    </location>
</feature>
<dbReference type="InterPro" id="IPR045194">
    <property type="entry name" value="MGRN1/RNF157-like"/>
</dbReference>
<evidence type="ECO:0000256" key="3">
    <source>
        <dbReference type="PROSITE-ProRule" id="PRU00175"/>
    </source>
</evidence>
<dbReference type="PROSITE" id="PS50089">
    <property type="entry name" value="ZF_RING_2"/>
    <property type="match status" value="1"/>
</dbReference>
<reference evidence="7 8" key="1">
    <citation type="submission" date="2024-04" db="EMBL/GenBank/DDBJ databases">
        <authorList>
            <person name="Rising A."/>
            <person name="Reimegard J."/>
            <person name="Sonavane S."/>
            <person name="Akerstrom W."/>
            <person name="Nylinder S."/>
            <person name="Hedman E."/>
            <person name="Kallberg Y."/>
        </authorList>
    </citation>
    <scope>NUCLEOTIDE SEQUENCE [LARGE SCALE GENOMIC DNA]</scope>
</reference>
<evidence type="ECO:0000256" key="1">
    <source>
        <dbReference type="ARBA" id="ARBA00022771"/>
    </source>
</evidence>
<dbReference type="GO" id="GO:0061630">
    <property type="term" value="F:ubiquitin protein ligase activity"/>
    <property type="evidence" value="ECO:0007669"/>
    <property type="project" value="UniProtKB-EC"/>
</dbReference>
<keyword evidence="5" id="KW-0472">Membrane</keyword>
<name>A0AAV2AIE9_9ARAC</name>
<evidence type="ECO:0000256" key="2">
    <source>
        <dbReference type="ARBA" id="ARBA00022833"/>
    </source>
</evidence>
<feature type="region of interest" description="Disordered" evidence="4">
    <location>
        <begin position="34"/>
        <end position="55"/>
    </location>
</feature>
<keyword evidence="2" id="KW-0862">Zinc</keyword>
<dbReference type="GO" id="GO:0016567">
    <property type="term" value="P:protein ubiquitination"/>
    <property type="evidence" value="ECO:0007669"/>
    <property type="project" value="TreeGrafter"/>
</dbReference>
<keyword evidence="8" id="KW-1185">Reference proteome</keyword>
<evidence type="ECO:0000259" key="6">
    <source>
        <dbReference type="PROSITE" id="PS50089"/>
    </source>
</evidence>
<keyword evidence="5" id="KW-0812">Transmembrane</keyword>
<keyword evidence="1 3" id="KW-0863">Zinc-finger</keyword>
<dbReference type="PANTHER" id="PTHR22996">
    <property type="entry name" value="MAHOGUNIN"/>
    <property type="match status" value="1"/>
</dbReference>
<dbReference type="GO" id="GO:0008270">
    <property type="term" value="F:zinc ion binding"/>
    <property type="evidence" value="ECO:0007669"/>
    <property type="project" value="UniProtKB-KW"/>
</dbReference>
<dbReference type="Proteomes" id="UP001497382">
    <property type="component" value="Unassembled WGS sequence"/>
</dbReference>
<sequence>MAHPYAFLAAGVIGAALAIFIWLKTGHQDREAVRVRERRRYDPQSSSKDDIRPQNSDTNCIICVERECSILFLPCRHRCLCPECTNQFIEQSDRCPLCRAVIDELMCV</sequence>
<dbReference type="Pfam" id="PF13920">
    <property type="entry name" value="zf-C3HC4_3"/>
    <property type="match status" value="1"/>
</dbReference>
<dbReference type="PANTHER" id="PTHR22996:SF0">
    <property type="entry name" value="RE60872P-RELATED"/>
    <property type="match status" value="1"/>
</dbReference>
<dbReference type="EMBL" id="CAXIEN010000167">
    <property type="protein sequence ID" value="CAL1283416.1"/>
    <property type="molecule type" value="Genomic_DNA"/>
</dbReference>
<accession>A0AAV2AIE9</accession>
<dbReference type="Gene3D" id="3.30.40.10">
    <property type="entry name" value="Zinc/RING finger domain, C3HC4 (zinc finger)"/>
    <property type="match status" value="1"/>
</dbReference>
<proteinExistence type="predicted"/>
<dbReference type="InterPro" id="IPR001841">
    <property type="entry name" value="Znf_RING"/>
</dbReference>
<organism evidence="7 8">
    <name type="scientific">Larinioides sclopetarius</name>
    <dbReference type="NCBI Taxonomy" id="280406"/>
    <lineage>
        <taxon>Eukaryota</taxon>
        <taxon>Metazoa</taxon>
        <taxon>Ecdysozoa</taxon>
        <taxon>Arthropoda</taxon>
        <taxon>Chelicerata</taxon>
        <taxon>Arachnida</taxon>
        <taxon>Araneae</taxon>
        <taxon>Araneomorphae</taxon>
        <taxon>Entelegynae</taxon>
        <taxon>Araneoidea</taxon>
        <taxon>Araneidae</taxon>
        <taxon>Larinioides</taxon>
    </lineage>
</organism>
<dbReference type="AlphaFoldDB" id="A0AAV2AIE9"/>
<feature type="compositionally biased region" description="Basic and acidic residues" evidence="4">
    <location>
        <begin position="34"/>
        <end position="52"/>
    </location>
</feature>
<evidence type="ECO:0000256" key="5">
    <source>
        <dbReference type="SAM" id="Phobius"/>
    </source>
</evidence>
<keyword evidence="1 3" id="KW-0479">Metal-binding</keyword>
<comment type="caution">
    <text evidence="7">The sequence shown here is derived from an EMBL/GenBank/DDBJ whole genome shotgun (WGS) entry which is preliminary data.</text>
</comment>
<evidence type="ECO:0000256" key="4">
    <source>
        <dbReference type="SAM" id="MobiDB-lite"/>
    </source>
</evidence>